<keyword evidence="2" id="KW-1185">Reference proteome</keyword>
<accession>A0A8H2M7N5</accession>
<name>A0A8H2M7N5_9FIRM</name>
<dbReference type="InterPro" id="IPR027417">
    <property type="entry name" value="P-loop_NTPase"/>
</dbReference>
<dbReference type="SUPFAM" id="SSF52540">
    <property type="entry name" value="P-loop containing nucleoside triphosphate hydrolases"/>
    <property type="match status" value="1"/>
</dbReference>
<evidence type="ECO:0000313" key="1">
    <source>
        <dbReference type="EMBL" id="VFB15810.1"/>
    </source>
</evidence>
<comment type="caution">
    <text evidence="1">The sequence shown here is derived from an EMBL/GenBank/DDBJ whole genome shotgun (WGS) entry which is preliminary data.</text>
</comment>
<dbReference type="EMBL" id="CAACYI010000001">
    <property type="protein sequence ID" value="VFB15810.1"/>
    <property type="molecule type" value="Genomic_DNA"/>
</dbReference>
<organism evidence="1 2">
    <name type="scientific">Urinicoccus massiliensis</name>
    <dbReference type="NCBI Taxonomy" id="1723382"/>
    <lineage>
        <taxon>Bacteria</taxon>
        <taxon>Bacillati</taxon>
        <taxon>Bacillota</taxon>
        <taxon>Tissierellia</taxon>
        <taxon>Tissierellales</taxon>
        <taxon>Peptoniphilaceae</taxon>
        <taxon>Urinicoccus</taxon>
    </lineage>
</organism>
<protein>
    <submittedName>
        <fullName evidence="1">Flp pilus assembly protein, ATPase CpaE</fullName>
    </submittedName>
</protein>
<dbReference type="AlphaFoldDB" id="A0A8H2M7N5"/>
<proteinExistence type="predicted"/>
<sequence length="228" mass="25412">MKTIILGAKGGVGTTSFALVLAKTTPKSIYVSLNFGRKDASISLDLPSPIYDLYDACNRGALLEDCILEGEGVHLLEGPLLKKREDLDLEGLKKVLDQLEETYDHIFLDLGPSWKDLESLIQVEEVYFVSSGDRAGLYAMDQAKLNNRLWGQGATFVFTGVEDPKKLLEAIDQVGLSFDPVKSLPRLDGPEEGQTFFYPQDFARIYTDPACMDLGVRKKTFWNRLLRG</sequence>
<dbReference type="Proteomes" id="UP000377798">
    <property type="component" value="Unassembled WGS sequence"/>
</dbReference>
<dbReference type="RefSeq" id="WP_131748237.1">
    <property type="nucleotide sequence ID" value="NZ_CAACYI010000001.1"/>
</dbReference>
<reference evidence="1 2" key="1">
    <citation type="submission" date="2019-02" db="EMBL/GenBank/DDBJ databases">
        <authorList>
            <consortium name="Pathogen Informatics"/>
        </authorList>
    </citation>
    <scope>NUCLEOTIDE SEQUENCE [LARGE SCALE GENOMIC DNA]</scope>
    <source>
        <strain evidence="1 2">3012STDY7089603</strain>
    </source>
</reference>
<evidence type="ECO:0000313" key="2">
    <source>
        <dbReference type="Proteomes" id="UP000377798"/>
    </source>
</evidence>
<gene>
    <name evidence="1" type="ORF">NCTC13150_00314</name>
</gene>
<dbReference type="Gene3D" id="3.40.50.300">
    <property type="entry name" value="P-loop containing nucleotide triphosphate hydrolases"/>
    <property type="match status" value="1"/>
</dbReference>